<dbReference type="Proteomes" id="UP000614216">
    <property type="component" value="Unassembled WGS sequence"/>
</dbReference>
<sequence>MKWISGKRAAYFLLAILSIIIVFHLLVLAGFIPYEIVWGGRLKNTSEMAIFELISITINMAMLLVVCVYIGILRVNIKQGLVKGFLWIMFVLFLLNTIGNFVSNNFFEKVIFTPVTLILAILSFSMAVSKIND</sequence>
<keyword evidence="3" id="KW-1185">Reference proteome</keyword>
<feature type="transmembrane region" description="Helical" evidence="1">
    <location>
        <begin position="109"/>
        <end position="128"/>
    </location>
</feature>
<evidence type="ECO:0000313" key="2">
    <source>
        <dbReference type="EMBL" id="MBL6446027.1"/>
    </source>
</evidence>
<feature type="transmembrane region" description="Helical" evidence="1">
    <location>
        <begin position="12"/>
        <end position="36"/>
    </location>
</feature>
<dbReference type="AlphaFoldDB" id="A0A937KBF0"/>
<proteinExistence type="predicted"/>
<accession>A0A937KBF0</accession>
<feature type="transmembrane region" description="Helical" evidence="1">
    <location>
        <begin position="84"/>
        <end position="103"/>
    </location>
</feature>
<name>A0A937KBF0_9BACT</name>
<evidence type="ECO:0000313" key="3">
    <source>
        <dbReference type="Proteomes" id="UP000614216"/>
    </source>
</evidence>
<feature type="transmembrane region" description="Helical" evidence="1">
    <location>
        <begin position="48"/>
        <end position="72"/>
    </location>
</feature>
<keyword evidence="1" id="KW-0472">Membrane</keyword>
<evidence type="ECO:0000256" key="1">
    <source>
        <dbReference type="SAM" id="Phobius"/>
    </source>
</evidence>
<dbReference type="RefSeq" id="WP_202855575.1">
    <property type="nucleotide sequence ID" value="NZ_JAEUGD010000022.1"/>
</dbReference>
<keyword evidence="1" id="KW-0812">Transmembrane</keyword>
<organism evidence="2 3">
    <name type="scientific">Fulvivirga marina</name>
    <dbReference type="NCBI Taxonomy" id="2494733"/>
    <lineage>
        <taxon>Bacteria</taxon>
        <taxon>Pseudomonadati</taxon>
        <taxon>Bacteroidota</taxon>
        <taxon>Cytophagia</taxon>
        <taxon>Cytophagales</taxon>
        <taxon>Fulvivirgaceae</taxon>
        <taxon>Fulvivirga</taxon>
    </lineage>
</organism>
<protein>
    <submittedName>
        <fullName evidence="2">Uncharacterized protein</fullName>
    </submittedName>
</protein>
<dbReference type="EMBL" id="JAEUGD010000022">
    <property type="protein sequence ID" value="MBL6446027.1"/>
    <property type="molecule type" value="Genomic_DNA"/>
</dbReference>
<keyword evidence="1" id="KW-1133">Transmembrane helix</keyword>
<gene>
    <name evidence="2" type="ORF">JMN32_06885</name>
</gene>
<reference evidence="2" key="1">
    <citation type="submission" date="2021-01" db="EMBL/GenBank/DDBJ databases">
        <title>Fulvivirga kasyanovii gen. nov., sp nov., a novel member of the phylum Bacteroidetes isolated from seawater in a mussel farm.</title>
        <authorList>
            <person name="Zhao L.-H."/>
            <person name="Wang Z.-J."/>
        </authorList>
    </citation>
    <scope>NUCLEOTIDE SEQUENCE</scope>
    <source>
        <strain evidence="2">29W222</strain>
    </source>
</reference>
<comment type="caution">
    <text evidence="2">The sequence shown here is derived from an EMBL/GenBank/DDBJ whole genome shotgun (WGS) entry which is preliminary data.</text>
</comment>